<dbReference type="CAZy" id="GT2">
    <property type="family name" value="Glycosyltransferase Family 2"/>
</dbReference>
<dbReference type="STRING" id="290398.Csal_1691"/>
<dbReference type="EMBL" id="CP000285">
    <property type="protein sequence ID" value="ABE59043.1"/>
    <property type="molecule type" value="Genomic_DNA"/>
</dbReference>
<dbReference type="Gene3D" id="3.90.550.10">
    <property type="entry name" value="Spore Coat Polysaccharide Biosynthesis Protein SpsA, Chain A"/>
    <property type="match status" value="1"/>
</dbReference>
<evidence type="ECO:0000259" key="2">
    <source>
        <dbReference type="Pfam" id="PF00535"/>
    </source>
</evidence>
<dbReference type="OrthoDB" id="9801954at2"/>
<keyword evidence="3" id="KW-0808">Transferase</keyword>
<dbReference type="RefSeq" id="WP_011506989.1">
    <property type="nucleotide sequence ID" value="NC_007963.1"/>
</dbReference>
<organism evidence="3 4">
    <name type="scientific">Chromohalobacter israelensis (strain ATCC BAA-138 / DSM 3043 / CIP 106854 / NCIMB 13768 / 1H11)</name>
    <name type="common">Chromohalobacter salexigens</name>
    <dbReference type="NCBI Taxonomy" id="290398"/>
    <lineage>
        <taxon>Bacteria</taxon>
        <taxon>Pseudomonadati</taxon>
        <taxon>Pseudomonadota</taxon>
        <taxon>Gammaproteobacteria</taxon>
        <taxon>Oceanospirillales</taxon>
        <taxon>Halomonadaceae</taxon>
        <taxon>Chromohalobacter</taxon>
    </lineage>
</organism>
<dbReference type="KEGG" id="csa:Csal_1691"/>
<dbReference type="HOGENOM" id="CLU_025996_0_3_6"/>
<evidence type="ECO:0000313" key="4">
    <source>
        <dbReference type="Proteomes" id="UP000000239"/>
    </source>
</evidence>
<feature type="domain" description="Glycosyltransferase 2-like" evidence="2">
    <location>
        <begin position="10"/>
        <end position="134"/>
    </location>
</feature>
<dbReference type="CDD" id="cd00761">
    <property type="entry name" value="Glyco_tranf_GTA_type"/>
    <property type="match status" value="1"/>
</dbReference>
<dbReference type="PANTHER" id="PTHR43685:SF2">
    <property type="entry name" value="GLYCOSYLTRANSFERASE 2-LIKE DOMAIN-CONTAINING PROTEIN"/>
    <property type="match status" value="1"/>
</dbReference>
<dbReference type="GeneID" id="95336075"/>
<proteinExistence type="predicted"/>
<keyword evidence="1" id="KW-0472">Membrane</keyword>
<protein>
    <submittedName>
        <fullName evidence="3">Glycosyl transferase, family 2</fullName>
    </submittedName>
</protein>
<dbReference type="InterPro" id="IPR050834">
    <property type="entry name" value="Glycosyltransf_2"/>
</dbReference>
<feature type="transmembrane region" description="Helical" evidence="1">
    <location>
        <begin position="232"/>
        <end position="248"/>
    </location>
</feature>
<evidence type="ECO:0000256" key="1">
    <source>
        <dbReference type="SAM" id="Phobius"/>
    </source>
</evidence>
<dbReference type="Proteomes" id="UP000000239">
    <property type="component" value="Chromosome"/>
</dbReference>
<accession>Q1QWW5</accession>
<keyword evidence="1" id="KW-0812">Transmembrane</keyword>
<dbReference type="Pfam" id="PF00535">
    <property type="entry name" value="Glycos_transf_2"/>
    <property type="match status" value="1"/>
</dbReference>
<dbReference type="InterPro" id="IPR001173">
    <property type="entry name" value="Glyco_trans_2-like"/>
</dbReference>
<reference evidence="3 4" key="1">
    <citation type="journal article" date="2011" name="Stand. Genomic Sci.">
        <title>Complete genome sequence of the halophilic and highly halotolerant Chromohalobacter salexigens type strain (1H11(T)).</title>
        <authorList>
            <person name="Copeland A."/>
            <person name="O'Connor K."/>
            <person name="Lucas S."/>
            <person name="Lapidus A."/>
            <person name="Berry K.W."/>
            <person name="Detter J.C."/>
            <person name="Del Rio T.G."/>
            <person name="Hammon N."/>
            <person name="Dalin E."/>
            <person name="Tice H."/>
            <person name="Pitluck S."/>
            <person name="Bruce D."/>
            <person name="Goodwin L."/>
            <person name="Han C."/>
            <person name="Tapia R."/>
            <person name="Saunders E."/>
            <person name="Schmutz J."/>
            <person name="Brettin T."/>
            <person name="Larimer F."/>
            <person name="Land M."/>
            <person name="Hauser L."/>
            <person name="Vargas C."/>
            <person name="Nieto J.J."/>
            <person name="Kyrpides N.C."/>
            <person name="Ivanova N."/>
            <person name="Goker M."/>
            <person name="Klenk H.P."/>
            <person name="Csonka L.N."/>
            <person name="Woyke T."/>
        </authorList>
    </citation>
    <scope>NUCLEOTIDE SEQUENCE [LARGE SCALE GENOMIC DNA]</scope>
    <source>
        <strain evidence="4">ATCC BAA-138 / DSM 3043 / CIP 106854 / NCIMB 13768 / 1H11</strain>
    </source>
</reference>
<dbReference type="GO" id="GO:0016740">
    <property type="term" value="F:transferase activity"/>
    <property type="evidence" value="ECO:0007669"/>
    <property type="project" value="UniProtKB-KW"/>
</dbReference>
<dbReference type="SUPFAM" id="SSF53448">
    <property type="entry name" value="Nucleotide-diphospho-sugar transferases"/>
    <property type="match status" value="1"/>
</dbReference>
<dbReference type="PANTHER" id="PTHR43685">
    <property type="entry name" value="GLYCOSYLTRANSFERASE"/>
    <property type="match status" value="1"/>
</dbReference>
<sequence>MLSYKDGLVSVILPFYKAGKWAGSIAKSIDIQKEVEVEIFVIDDGLGEGLDSLVKELRKLEIPYNVISTSGHCGPGYSRNLGLEKSQGRYVAFLDADDAWPSGYLKKSIDKIHNDFASLTYVATKYYDENGRYINCSSPPKALSFSELIQTCPVSLPGVVIDRYKTGRFEFNITGHEDYQLWLEFSSNGHSLVLVEDAHVKVTRAAKSASSNKFKAVSWQWNAIKKYSNSRFILRVVFLFVYLVNAVLKRKCKLYKPVYLPFNISASLKKEDA</sequence>
<gene>
    <name evidence="3" type="ordered locus">Csal_1691</name>
</gene>
<dbReference type="AlphaFoldDB" id="Q1QWW5"/>
<dbReference type="InterPro" id="IPR029044">
    <property type="entry name" value="Nucleotide-diphossugar_trans"/>
</dbReference>
<keyword evidence="1" id="KW-1133">Transmembrane helix</keyword>
<name>Q1QWW5_CHRI1</name>
<keyword evidence="4" id="KW-1185">Reference proteome</keyword>
<dbReference type="eggNOG" id="COG0463">
    <property type="taxonomic scope" value="Bacteria"/>
</dbReference>
<evidence type="ECO:0000313" key="3">
    <source>
        <dbReference type="EMBL" id="ABE59043.1"/>
    </source>
</evidence>